<evidence type="ECO:0000313" key="1">
    <source>
        <dbReference type="EMBL" id="KSV59293.1"/>
    </source>
</evidence>
<evidence type="ECO:0000313" key="2">
    <source>
        <dbReference type="Proteomes" id="UP000054874"/>
    </source>
</evidence>
<dbReference type="RefSeq" id="WP_058352446.1">
    <property type="nucleotide sequence ID" value="NZ_CABMMD010000148.1"/>
</dbReference>
<comment type="caution">
    <text evidence="1">The sequence shown here is derived from an EMBL/GenBank/DDBJ whole genome shotgun (WGS) entry which is preliminary data.</text>
</comment>
<name>A0A0V8QF92_9FIRM</name>
<sequence length="73" mass="8586">MITKDKIVFDTKQTYLLYNSISKTGKIDCVQFIKENSDADKIITMEDIKPMQDIMKINHKTAMIPIYNFPKWV</sequence>
<proteinExistence type="predicted"/>
<organism evidence="1 2">
    <name type="scientific">Acetivibrio ethanolgignens</name>
    <dbReference type="NCBI Taxonomy" id="290052"/>
    <lineage>
        <taxon>Bacteria</taxon>
        <taxon>Bacillati</taxon>
        <taxon>Bacillota</taxon>
        <taxon>Clostridia</taxon>
        <taxon>Eubacteriales</taxon>
        <taxon>Oscillospiraceae</taxon>
        <taxon>Acetivibrio</taxon>
    </lineage>
</organism>
<gene>
    <name evidence="1" type="ORF">ASU35_09460</name>
</gene>
<protein>
    <submittedName>
        <fullName evidence="1">Uncharacterized protein</fullName>
    </submittedName>
</protein>
<keyword evidence="2" id="KW-1185">Reference proteome</keyword>
<dbReference type="EMBL" id="LNAM01000148">
    <property type="protein sequence ID" value="KSV59293.1"/>
    <property type="molecule type" value="Genomic_DNA"/>
</dbReference>
<dbReference type="AlphaFoldDB" id="A0A0V8QF92"/>
<dbReference type="Proteomes" id="UP000054874">
    <property type="component" value="Unassembled WGS sequence"/>
</dbReference>
<accession>A0A0V8QF92</accession>
<reference evidence="1 2" key="1">
    <citation type="submission" date="2015-11" db="EMBL/GenBank/DDBJ databases">
        <title>Butyribacter intestini gen. nov., sp. nov., a butyric acid-producing bacterium of the family Lachnospiraceae isolated from the human faeces.</title>
        <authorList>
            <person name="Zou Y."/>
            <person name="Xue W."/>
            <person name="Luo G."/>
            <person name="Lv M."/>
        </authorList>
    </citation>
    <scope>NUCLEOTIDE SEQUENCE [LARGE SCALE GENOMIC DNA]</scope>
    <source>
        <strain evidence="1 2">ACET-33324</strain>
    </source>
</reference>